<dbReference type="GO" id="GO:0000184">
    <property type="term" value="P:nuclear-transcribed mRNA catabolic process, nonsense-mediated decay"/>
    <property type="evidence" value="ECO:0007669"/>
    <property type="project" value="UniProtKB-KW"/>
</dbReference>
<name>A0A2T3AFP2_9PEZI</name>
<evidence type="ECO:0000256" key="2">
    <source>
        <dbReference type="SAM" id="MobiDB-lite"/>
    </source>
</evidence>
<dbReference type="Pfam" id="PF10373">
    <property type="entry name" value="EST1_DNA_bind"/>
    <property type="match status" value="1"/>
</dbReference>
<keyword evidence="1" id="KW-0866">Nonsense-mediated mRNA decay</keyword>
<dbReference type="Proteomes" id="UP000241462">
    <property type="component" value="Unassembled WGS sequence"/>
</dbReference>
<evidence type="ECO:0000313" key="5">
    <source>
        <dbReference type="EMBL" id="PSR94634.1"/>
    </source>
</evidence>
<sequence>MLTKLDDGMAQFRLCFAHTISNDPVYTFEQDAEEVMWRLHIFVNQAYRDLIYVTLKGQQHVVTRRKVEKLYNTYLKTALLFYKGYFQRLEALHGMPQIPRINRLLNLETLSTAETKGVSIPAEAVEKSFHAILLHLGDISRWKNKARPRPDGWKTAGLYYELANDLKPTDGAAHHQLGILEDDNHLQIVYHLYRARAIEVPHPNAITNLEQEFKKLLQPAAPGKRSGAPDPNEAFPNWFTRLHARLYKGDEFPPELEAEVMHHLNNTLRKPDALPLVLKMVLVNIAAYWVAKSKIEKEWSLKASASCEFILRLNVRWILVIFRLLQSELEEFVKAAPPTEKSTHVRDAQGSHVSSGFSVFTEIALPLARIYTAWLYIYRVDIVNYQQHLGKYVFDMYRSVAQTLTTVARQFTGTSMTPSPYLLVEDIMALGMKPFDDPSLPAMCRLQHDAEKGNFKPHLEDSGRSKNSPEEEMLSRIYDLMGCGLSLGFDEQFPLRIATSAAGGPTNMITISYVEGDQAPVPFDTLAGNVRPVGQISKQKAFTSVQDLQMQESVCKGEEAGRQEGIIQGSDDLSHKQDATNSGTRLINQLTPPEYPITDDSEGEGEVDLNLDARMMTMVDDLLGDDEDMGFGGQSDQAKRLESLLAMQSTSPNVSLRDSRQQQSQGTASTLDNNAPSPWNDAYGDTSRSVSYQQSAAGNLQDDSIGRPRMSSLQPSVAAFIPGSRPHSGSDNQQLGTSRGALGSTRPSSGVSSSACGNLGHARQKFGGSADSIAVLPMLSPKSSLRAQQPQVGRQSISQQSVTTSPPPGFEFGKSPFSTAFSHNASSLPTLHSPLGMATANIDGAYGRREYPSNHQTYSAHLRNHDQYQQYNAYGAANNDNINMASVPYGRGSVCYPEGPFAGTGTQPHR</sequence>
<comment type="function">
    <text evidence="1">Plays a role in nonsense-mediated mRNA decay.</text>
</comment>
<dbReference type="GO" id="GO:0005634">
    <property type="term" value="C:nucleus"/>
    <property type="evidence" value="ECO:0007669"/>
    <property type="project" value="UniProtKB-SubCell"/>
</dbReference>
<evidence type="ECO:0000313" key="6">
    <source>
        <dbReference type="Proteomes" id="UP000241462"/>
    </source>
</evidence>
<evidence type="ECO:0000259" key="4">
    <source>
        <dbReference type="Pfam" id="PF10374"/>
    </source>
</evidence>
<feature type="region of interest" description="Disordered" evidence="2">
    <location>
        <begin position="784"/>
        <end position="808"/>
    </location>
</feature>
<dbReference type="InterPro" id="IPR045153">
    <property type="entry name" value="Est1/Ebs1-like"/>
</dbReference>
<feature type="region of interest" description="Disordered" evidence="2">
    <location>
        <begin position="648"/>
        <end position="756"/>
    </location>
</feature>
<feature type="compositionally biased region" description="Polar residues" evidence="2">
    <location>
        <begin position="784"/>
        <end position="804"/>
    </location>
</feature>
<evidence type="ECO:0000256" key="1">
    <source>
        <dbReference type="RuleBase" id="RU369098"/>
    </source>
</evidence>
<dbReference type="InterPro" id="IPR018834">
    <property type="entry name" value="DNA/RNA-bd_Est1-type"/>
</dbReference>
<dbReference type="STRING" id="2025994.A0A2T3AFP2"/>
<organism evidence="5 6">
    <name type="scientific">Coniella lustricola</name>
    <dbReference type="NCBI Taxonomy" id="2025994"/>
    <lineage>
        <taxon>Eukaryota</taxon>
        <taxon>Fungi</taxon>
        <taxon>Dikarya</taxon>
        <taxon>Ascomycota</taxon>
        <taxon>Pezizomycotina</taxon>
        <taxon>Sordariomycetes</taxon>
        <taxon>Sordariomycetidae</taxon>
        <taxon>Diaporthales</taxon>
        <taxon>Schizoparmaceae</taxon>
        <taxon>Coniella</taxon>
    </lineage>
</organism>
<keyword evidence="1" id="KW-0539">Nucleus</keyword>
<feature type="compositionally biased region" description="Polar residues" evidence="2">
    <location>
        <begin position="648"/>
        <end position="677"/>
    </location>
</feature>
<evidence type="ECO:0000259" key="3">
    <source>
        <dbReference type="Pfam" id="PF10373"/>
    </source>
</evidence>
<protein>
    <recommendedName>
        <fullName evidence="1">Nonsense-mediated mRNA decay factor</fullName>
    </recommendedName>
</protein>
<proteinExistence type="predicted"/>
<feature type="compositionally biased region" description="Polar residues" evidence="2">
    <location>
        <begin position="686"/>
        <end position="702"/>
    </location>
</feature>
<dbReference type="InParanoid" id="A0A2T3AFP2"/>
<dbReference type="EMBL" id="KZ678396">
    <property type="protein sequence ID" value="PSR94634.1"/>
    <property type="molecule type" value="Genomic_DNA"/>
</dbReference>
<accession>A0A2T3AFP2</accession>
<feature type="domain" description="Telomerase activating protein Est1-like N-terminal" evidence="4">
    <location>
        <begin position="32"/>
        <end position="145"/>
    </location>
</feature>
<dbReference type="Gene3D" id="1.25.40.10">
    <property type="entry name" value="Tetratricopeptide repeat domain"/>
    <property type="match status" value="1"/>
</dbReference>
<keyword evidence="6" id="KW-1185">Reference proteome</keyword>
<dbReference type="Pfam" id="PF10374">
    <property type="entry name" value="EST1"/>
    <property type="match status" value="1"/>
</dbReference>
<feature type="compositionally biased region" description="Polar residues" evidence="2">
    <location>
        <begin position="727"/>
        <end position="737"/>
    </location>
</feature>
<dbReference type="OrthoDB" id="69928at2759"/>
<feature type="compositionally biased region" description="Low complexity" evidence="2">
    <location>
        <begin position="744"/>
        <end position="754"/>
    </location>
</feature>
<dbReference type="PANTHER" id="PTHR15696:SF36">
    <property type="entry name" value="NONSENSE-MEDIATED MRNA DECAY FACTOR"/>
    <property type="match status" value="1"/>
</dbReference>
<feature type="domain" description="DNA/RNA-binding" evidence="3">
    <location>
        <begin position="158"/>
        <end position="436"/>
    </location>
</feature>
<dbReference type="AlphaFoldDB" id="A0A2T3AFP2"/>
<reference evidence="5 6" key="1">
    <citation type="journal article" date="2018" name="Mycol. Prog.">
        <title>Coniella lustricola, a new species from submerged detritus.</title>
        <authorList>
            <person name="Raudabaugh D.B."/>
            <person name="Iturriaga T."/>
            <person name="Carver A."/>
            <person name="Mondo S."/>
            <person name="Pangilinan J."/>
            <person name="Lipzen A."/>
            <person name="He G."/>
            <person name="Amirebrahimi M."/>
            <person name="Grigoriev I.V."/>
            <person name="Miller A.N."/>
        </authorList>
    </citation>
    <scope>NUCLEOTIDE SEQUENCE [LARGE SCALE GENOMIC DNA]</scope>
    <source>
        <strain evidence="5 6">B22-T-1</strain>
    </source>
</reference>
<dbReference type="PANTHER" id="PTHR15696">
    <property type="entry name" value="SMG-7 SUPPRESSOR WITH MORPHOLOGICAL EFFECT ON GENITALIA PROTEIN 7"/>
    <property type="match status" value="1"/>
</dbReference>
<gene>
    <name evidence="5" type="ORF">BD289DRAFT_131449</name>
</gene>
<dbReference type="SUPFAM" id="SSF48452">
    <property type="entry name" value="TPR-like"/>
    <property type="match status" value="1"/>
</dbReference>
<dbReference type="InterPro" id="IPR019458">
    <property type="entry name" value="Est1-like_N"/>
</dbReference>
<comment type="subcellular location">
    <subcellularLocation>
        <location evidence="1">Nucleus</location>
    </subcellularLocation>
</comment>
<dbReference type="InterPro" id="IPR011990">
    <property type="entry name" value="TPR-like_helical_dom_sf"/>
</dbReference>